<dbReference type="Proteomes" id="UP000603453">
    <property type="component" value="Unassembled WGS sequence"/>
</dbReference>
<evidence type="ECO:0000256" key="3">
    <source>
        <dbReference type="ARBA" id="ARBA00005240"/>
    </source>
</evidence>
<keyword evidence="14" id="KW-0539">Nucleus</keyword>
<name>A0A8H7QRW6_9FUNG</name>
<dbReference type="PROSITE" id="PS50234">
    <property type="entry name" value="VWFA"/>
    <property type="match status" value="1"/>
</dbReference>
<keyword evidence="11" id="KW-0238">DNA-binding</keyword>
<dbReference type="InterPro" id="IPR027388">
    <property type="entry name" value="Ku70_bridge/pillars_dom_sf"/>
</dbReference>
<dbReference type="CDD" id="cd00788">
    <property type="entry name" value="KU70"/>
    <property type="match status" value="1"/>
</dbReference>
<sequence length="616" mass="68811">MSSSYFSDSFPYENEDEEENSYEESAYSDAIMFAIDCSESMLTVTDGEIPVIVALKSVRSTILSKIASSPRDQIGVVLYATRESNNSAQKDHICVMCPLDVPDVPRIKELDALIQDVSMFKEMYGSTHFLFPIGDVFSVLSDAMSKAPKTSKKRVFLITNNDDPTGDNPVFKKTSIQRAKDLCADNTITLFGLDTAEKVFDTNKFYKDIASFGEEDFGTGTNTGQLTSLMDMVETSSKQPRSAFGIPFEIAPGLTIGVKGYNLVIEERIPLPKKFTTNAEKIEEVVVETSYRCVDTGKALATTDIKIGYEFGEEIIEFSKEDITKLKTVRDPSLLVLVFKKKTELKDYHQISHPYFIYPDDSSYIGSTKTFMALLNTLLKKDQIGICSLVRRRNTIPRIVALVPQIEKTDPQGNQTQPPGFQLVMLPYADEIRPVPPVVTPVKVEDPAREAAKDLIRKYEIEYDPSKYRNPAILNHKIAVQNIALGRGPENKPVDTLLPDYQYIEHNLTAVIDNFKNLVGLDGITIADLNDYAAPSGSKRKSAVGDDDSLLERKAKASHMTIPEMWKAGLLTNRDTLQATNQLLKDFLTTKSIQPKKLKKDLITQIDEHLSKTEGK</sequence>
<feature type="domain" description="VWFA" evidence="17">
    <location>
        <begin position="30"/>
        <end position="233"/>
    </location>
</feature>
<dbReference type="SUPFAM" id="SSF53300">
    <property type="entry name" value="vWA-like"/>
    <property type="match status" value="1"/>
</dbReference>
<dbReference type="OrthoDB" id="3249161at2759"/>
<dbReference type="InterPro" id="IPR002035">
    <property type="entry name" value="VWF_A"/>
</dbReference>
<dbReference type="GO" id="GO:0006303">
    <property type="term" value="P:double-strand break repair via nonhomologous end joining"/>
    <property type="evidence" value="ECO:0007669"/>
    <property type="project" value="InterPro"/>
</dbReference>
<dbReference type="Pfam" id="PF02735">
    <property type="entry name" value="Ku"/>
    <property type="match status" value="1"/>
</dbReference>
<dbReference type="EMBL" id="JAEPRD010000131">
    <property type="protein sequence ID" value="KAG2197292.1"/>
    <property type="molecule type" value="Genomic_DNA"/>
</dbReference>
<dbReference type="Gene3D" id="2.40.290.10">
    <property type="match status" value="1"/>
</dbReference>
<dbReference type="Gene3D" id="3.40.50.410">
    <property type="entry name" value="von Willebrand factor, type A domain"/>
    <property type="match status" value="1"/>
</dbReference>
<evidence type="ECO:0000313" key="18">
    <source>
        <dbReference type="EMBL" id="KAG2197292.1"/>
    </source>
</evidence>
<evidence type="ECO:0000256" key="1">
    <source>
        <dbReference type="ARBA" id="ARBA00004123"/>
    </source>
</evidence>
<keyword evidence="10" id="KW-0158">Chromosome</keyword>
<comment type="similarity">
    <text evidence="3">Belongs to the ku70 family.</text>
</comment>
<gene>
    <name evidence="18" type="ORF">INT47_010998</name>
</gene>
<dbReference type="InterPro" id="IPR016194">
    <property type="entry name" value="SPOC-like_C_dom_sf"/>
</dbReference>
<evidence type="ECO:0000256" key="4">
    <source>
        <dbReference type="ARBA" id="ARBA00021796"/>
    </source>
</evidence>
<evidence type="ECO:0000256" key="7">
    <source>
        <dbReference type="ARBA" id="ARBA00022801"/>
    </source>
</evidence>
<evidence type="ECO:0000256" key="11">
    <source>
        <dbReference type="ARBA" id="ARBA00023125"/>
    </source>
</evidence>
<keyword evidence="9" id="KW-0067">ATP-binding</keyword>
<evidence type="ECO:0000313" key="19">
    <source>
        <dbReference type="Proteomes" id="UP000603453"/>
    </source>
</evidence>
<organism evidence="18 19">
    <name type="scientific">Mucor saturninus</name>
    <dbReference type="NCBI Taxonomy" id="64648"/>
    <lineage>
        <taxon>Eukaryota</taxon>
        <taxon>Fungi</taxon>
        <taxon>Fungi incertae sedis</taxon>
        <taxon>Mucoromycota</taxon>
        <taxon>Mucoromycotina</taxon>
        <taxon>Mucoromycetes</taxon>
        <taxon>Mucorales</taxon>
        <taxon>Mucorineae</taxon>
        <taxon>Mucoraceae</taxon>
        <taxon>Mucor</taxon>
    </lineage>
</organism>
<protein>
    <recommendedName>
        <fullName evidence="4">ATP-dependent DNA helicase II subunit 1</fullName>
    </recommendedName>
    <alternativeName>
        <fullName evidence="15">ATP-dependent DNA helicase II subunit Ku70</fullName>
    </alternativeName>
</protein>
<evidence type="ECO:0000256" key="13">
    <source>
        <dbReference type="ARBA" id="ARBA00023204"/>
    </source>
</evidence>
<dbReference type="GO" id="GO:0000723">
    <property type="term" value="P:telomere maintenance"/>
    <property type="evidence" value="ECO:0007669"/>
    <property type="project" value="InterPro"/>
</dbReference>
<dbReference type="InterPro" id="IPR036465">
    <property type="entry name" value="vWFA_dom_sf"/>
</dbReference>
<dbReference type="GO" id="GO:0000781">
    <property type="term" value="C:chromosome, telomeric region"/>
    <property type="evidence" value="ECO:0007669"/>
    <property type="project" value="UniProtKB-SubCell"/>
</dbReference>
<accession>A0A8H7QRW6</accession>
<dbReference type="InterPro" id="IPR006165">
    <property type="entry name" value="Ku70"/>
</dbReference>
<keyword evidence="6" id="KW-0227">DNA damage</keyword>
<evidence type="ECO:0000259" key="17">
    <source>
        <dbReference type="PROSITE" id="PS50234"/>
    </source>
</evidence>
<evidence type="ECO:0000256" key="5">
    <source>
        <dbReference type="ARBA" id="ARBA00022741"/>
    </source>
</evidence>
<evidence type="ECO:0000256" key="8">
    <source>
        <dbReference type="ARBA" id="ARBA00022806"/>
    </source>
</evidence>
<keyword evidence="12" id="KW-0233">DNA recombination</keyword>
<dbReference type="SMART" id="SM00559">
    <property type="entry name" value="Ku78"/>
    <property type="match status" value="1"/>
</dbReference>
<proteinExistence type="inferred from homology"/>
<dbReference type="PANTHER" id="PTHR12604:SF2">
    <property type="entry name" value="X-RAY REPAIR CROSS-COMPLEMENTING PROTEIN 6"/>
    <property type="match status" value="1"/>
</dbReference>
<dbReference type="GO" id="GO:0003678">
    <property type="term" value="F:DNA helicase activity"/>
    <property type="evidence" value="ECO:0007669"/>
    <property type="project" value="InterPro"/>
</dbReference>
<dbReference type="GO" id="GO:0043564">
    <property type="term" value="C:Ku70:Ku80 complex"/>
    <property type="evidence" value="ECO:0007669"/>
    <property type="project" value="InterPro"/>
</dbReference>
<evidence type="ECO:0000256" key="12">
    <source>
        <dbReference type="ARBA" id="ARBA00023172"/>
    </source>
</evidence>
<evidence type="ECO:0000256" key="14">
    <source>
        <dbReference type="ARBA" id="ARBA00023242"/>
    </source>
</evidence>
<dbReference type="FunFam" id="2.40.290.10:FF:000001">
    <property type="entry name" value="X-ray repair cross complementing 6"/>
    <property type="match status" value="1"/>
</dbReference>
<keyword evidence="5" id="KW-0547">Nucleotide-binding</keyword>
<keyword evidence="10" id="KW-0779">Telomere</keyword>
<evidence type="ECO:0000256" key="10">
    <source>
        <dbReference type="ARBA" id="ARBA00022895"/>
    </source>
</evidence>
<comment type="subcellular location">
    <subcellularLocation>
        <location evidence="2">Chromosome</location>
        <location evidence="2">Telomere</location>
    </subcellularLocation>
    <subcellularLocation>
        <location evidence="1">Nucleus</location>
    </subcellularLocation>
</comment>
<dbReference type="GO" id="GO:0042162">
    <property type="term" value="F:telomeric DNA binding"/>
    <property type="evidence" value="ECO:0007669"/>
    <property type="project" value="InterPro"/>
</dbReference>
<dbReference type="GO" id="GO:0006310">
    <property type="term" value="P:DNA recombination"/>
    <property type="evidence" value="ECO:0007669"/>
    <property type="project" value="UniProtKB-KW"/>
</dbReference>
<keyword evidence="13" id="KW-0234">DNA repair</keyword>
<evidence type="ECO:0000256" key="2">
    <source>
        <dbReference type="ARBA" id="ARBA00004574"/>
    </source>
</evidence>
<dbReference type="InterPro" id="IPR005161">
    <property type="entry name" value="Ku_N"/>
</dbReference>
<dbReference type="NCBIfam" id="TIGR00578">
    <property type="entry name" value="ku70"/>
    <property type="match status" value="1"/>
</dbReference>
<dbReference type="InterPro" id="IPR047087">
    <property type="entry name" value="KU70_core_dom"/>
</dbReference>
<dbReference type="GO" id="GO:0016787">
    <property type="term" value="F:hydrolase activity"/>
    <property type="evidence" value="ECO:0007669"/>
    <property type="project" value="UniProtKB-KW"/>
</dbReference>
<dbReference type="Pfam" id="PF03731">
    <property type="entry name" value="Ku_N"/>
    <property type="match status" value="1"/>
</dbReference>
<dbReference type="InterPro" id="IPR006164">
    <property type="entry name" value="DNA_bd_Ku70/Ku80"/>
</dbReference>
<reference evidence="18" key="1">
    <citation type="submission" date="2020-12" db="EMBL/GenBank/DDBJ databases">
        <title>Metabolic potential, ecology and presence of endohyphal bacteria is reflected in genomic diversity of Mucoromycotina.</title>
        <authorList>
            <person name="Muszewska A."/>
            <person name="Okrasinska A."/>
            <person name="Steczkiewicz K."/>
            <person name="Drgas O."/>
            <person name="Orlowska M."/>
            <person name="Perlinska-Lenart U."/>
            <person name="Aleksandrzak-Piekarczyk T."/>
            <person name="Szatraj K."/>
            <person name="Zielenkiewicz U."/>
            <person name="Pilsyk S."/>
            <person name="Malc E."/>
            <person name="Mieczkowski P."/>
            <person name="Kruszewska J.S."/>
            <person name="Biernat P."/>
            <person name="Pawlowska J."/>
        </authorList>
    </citation>
    <scope>NUCLEOTIDE SEQUENCE</scope>
    <source>
        <strain evidence="18">WA0000017839</strain>
    </source>
</reference>
<dbReference type="SUPFAM" id="SSF100939">
    <property type="entry name" value="SPOC domain-like"/>
    <property type="match status" value="1"/>
</dbReference>
<dbReference type="PANTHER" id="PTHR12604">
    <property type="entry name" value="KU AUTOANTIGEN DNA HELICASE"/>
    <property type="match status" value="1"/>
</dbReference>
<keyword evidence="19" id="KW-1185">Reference proteome</keyword>
<dbReference type="Gene3D" id="4.10.970.10">
    <property type="entry name" value="Ku70, bridge and pillars"/>
    <property type="match status" value="1"/>
</dbReference>
<evidence type="ECO:0000256" key="6">
    <source>
        <dbReference type="ARBA" id="ARBA00022763"/>
    </source>
</evidence>
<dbReference type="PIRSF" id="PIRSF003033">
    <property type="entry name" value="Ku70"/>
    <property type="match status" value="1"/>
</dbReference>
<dbReference type="GO" id="GO:0003690">
    <property type="term" value="F:double-stranded DNA binding"/>
    <property type="evidence" value="ECO:0007669"/>
    <property type="project" value="TreeGrafter"/>
</dbReference>
<dbReference type="Gene3D" id="1.10.1600.10">
    <property type="match status" value="1"/>
</dbReference>
<evidence type="ECO:0000256" key="9">
    <source>
        <dbReference type="ARBA" id="ARBA00022840"/>
    </source>
</evidence>
<dbReference type="GO" id="GO:0003684">
    <property type="term" value="F:damaged DNA binding"/>
    <property type="evidence" value="ECO:0007669"/>
    <property type="project" value="InterPro"/>
</dbReference>
<evidence type="ECO:0000256" key="16">
    <source>
        <dbReference type="SAM" id="MobiDB-lite"/>
    </source>
</evidence>
<comment type="caution">
    <text evidence="18">The sequence shown here is derived from an EMBL/GenBank/DDBJ whole genome shotgun (WGS) entry which is preliminary data.</text>
</comment>
<dbReference type="Pfam" id="PF03730">
    <property type="entry name" value="Ku_C"/>
    <property type="match status" value="1"/>
</dbReference>
<dbReference type="AlphaFoldDB" id="A0A8H7QRW6"/>
<feature type="region of interest" description="Disordered" evidence="16">
    <location>
        <begin position="1"/>
        <end position="21"/>
    </location>
</feature>
<evidence type="ECO:0000256" key="15">
    <source>
        <dbReference type="ARBA" id="ARBA00031811"/>
    </source>
</evidence>
<dbReference type="GO" id="GO:0005524">
    <property type="term" value="F:ATP binding"/>
    <property type="evidence" value="ECO:0007669"/>
    <property type="project" value="UniProtKB-KW"/>
</dbReference>
<dbReference type="InterPro" id="IPR005160">
    <property type="entry name" value="Ku_C"/>
</dbReference>
<keyword evidence="8" id="KW-0347">Helicase</keyword>
<keyword evidence="7" id="KW-0378">Hydrolase</keyword>